<name>A0AC60NS28_IXOPE</name>
<evidence type="ECO:0000313" key="1">
    <source>
        <dbReference type="EMBL" id="KAG0409912.1"/>
    </source>
</evidence>
<organism evidence="1 2">
    <name type="scientific">Ixodes persulcatus</name>
    <name type="common">Taiga tick</name>
    <dbReference type="NCBI Taxonomy" id="34615"/>
    <lineage>
        <taxon>Eukaryota</taxon>
        <taxon>Metazoa</taxon>
        <taxon>Ecdysozoa</taxon>
        <taxon>Arthropoda</taxon>
        <taxon>Chelicerata</taxon>
        <taxon>Arachnida</taxon>
        <taxon>Acari</taxon>
        <taxon>Parasitiformes</taxon>
        <taxon>Ixodida</taxon>
        <taxon>Ixodoidea</taxon>
        <taxon>Ixodidae</taxon>
        <taxon>Ixodinae</taxon>
        <taxon>Ixodes</taxon>
    </lineage>
</organism>
<protein>
    <submittedName>
        <fullName evidence="1">Uncharacterized protein</fullName>
    </submittedName>
</protein>
<reference evidence="1 2" key="1">
    <citation type="journal article" date="2020" name="Cell">
        <title>Large-Scale Comparative Analyses of Tick Genomes Elucidate Their Genetic Diversity and Vector Capacities.</title>
        <authorList>
            <consortium name="Tick Genome and Microbiome Consortium (TIGMIC)"/>
            <person name="Jia N."/>
            <person name="Wang J."/>
            <person name="Shi W."/>
            <person name="Du L."/>
            <person name="Sun Y."/>
            <person name="Zhan W."/>
            <person name="Jiang J.F."/>
            <person name="Wang Q."/>
            <person name="Zhang B."/>
            <person name="Ji P."/>
            <person name="Bell-Sakyi L."/>
            <person name="Cui X.M."/>
            <person name="Yuan T.T."/>
            <person name="Jiang B.G."/>
            <person name="Yang W.F."/>
            <person name="Lam T.T."/>
            <person name="Chang Q.C."/>
            <person name="Ding S.J."/>
            <person name="Wang X.J."/>
            <person name="Zhu J.G."/>
            <person name="Ruan X.D."/>
            <person name="Zhao L."/>
            <person name="Wei J.T."/>
            <person name="Ye R.Z."/>
            <person name="Que T.C."/>
            <person name="Du C.H."/>
            <person name="Zhou Y.H."/>
            <person name="Cheng J.X."/>
            <person name="Dai P.F."/>
            <person name="Guo W.B."/>
            <person name="Han X.H."/>
            <person name="Huang E.J."/>
            <person name="Li L.F."/>
            <person name="Wei W."/>
            <person name="Gao Y.C."/>
            <person name="Liu J.Z."/>
            <person name="Shao H.Z."/>
            <person name="Wang X."/>
            <person name="Wang C.C."/>
            <person name="Yang T.C."/>
            <person name="Huo Q.B."/>
            <person name="Li W."/>
            <person name="Chen H.Y."/>
            <person name="Chen S.E."/>
            <person name="Zhou L.G."/>
            <person name="Ni X.B."/>
            <person name="Tian J.H."/>
            <person name="Sheng Y."/>
            <person name="Liu T."/>
            <person name="Pan Y.S."/>
            <person name="Xia L.Y."/>
            <person name="Li J."/>
            <person name="Zhao F."/>
            <person name="Cao W.C."/>
        </authorList>
    </citation>
    <scope>NUCLEOTIDE SEQUENCE [LARGE SCALE GENOMIC DNA]</scope>
    <source>
        <strain evidence="1">Iper-2018</strain>
    </source>
</reference>
<accession>A0AC60NS28</accession>
<dbReference type="EMBL" id="JABSTQ010011578">
    <property type="protein sequence ID" value="KAG0409912.1"/>
    <property type="molecule type" value="Genomic_DNA"/>
</dbReference>
<keyword evidence="2" id="KW-1185">Reference proteome</keyword>
<dbReference type="Proteomes" id="UP000805193">
    <property type="component" value="Unassembled WGS sequence"/>
</dbReference>
<comment type="caution">
    <text evidence="1">The sequence shown here is derived from an EMBL/GenBank/DDBJ whole genome shotgun (WGS) entry which is preliminary data.</text>
</comment>
<sequence length="506" mass="57356">MRLSIFLAVVFLGILHRALLIPHAVFPLRAYAVGHDLPPQVSKSPADESKNVPSSGSQKFGTNTVTYEKTVITIEKTVETKNINGDKAPVTTPPTTPVPFTSTTPQTTTVPTTPATTTTTAPPTSPTTPLPRKDPVTRKNPGKCNTNNCKLPNCMCESTKPPVEDMPQFVMLTFDDAVTKENMKFYRELLENPKRKNKASGCRIAATFFASGDYLDYPSVNELYRMGNEIALHSISVNTNPIDYWKGLDTEGWEREFVDQRTMVAKYSNVPAQDIRGFRGPSLFSGGDAGFRMQHRHLDYDCTLIHKRDGPDDAPVFPYTLDYGFQQPCMVKDCPNDTYPGHWTVPLNYLFRKYKEEGVDKYGHCAMADACLPPLETSIDTFEYLRSNFENFHNTNRAPFPVFLQEAWLWDEERKKGYLRFVDWLLQKEDVYLVTVSEVLDFMRYPEPKSSYSQRRCTKDDLPKSTCPKPTTCHYPTTTLGGERYMRICGTTCPENYPWVNNPDGN</sequence>
<evidence type="ECO:0000313" key="2">
    <source>
        <dbReference type="Proteomes" id="UP000805193"/>
    </source>
</evidence>
<proteinExistence type="predicted"/>
<gene>
    <name evidence="1" type="ORF">HPB47_012984</name>
</gene>